<dbReference type="FunCoup" id="B4J4W5">
    <property type="interactions" value="6"/>
</dbReference>
<keyword evidence="4" id="KW-1185">Reference proteome</keyword>
<evidence type="ECO:0000256" key="1">
    <source>
        <dbReference type="SAM" id="MobiDB-lite"/>
    </source>
</evidence>
<reference evidence="3 4" key="1">
    <citation type="journal article" date="2007" name="Nature">
        <title>Evolution of genes and genomes on the Drosophila phylogeny.</title>
        <authorList>
            <consortium name="Drosophila 12 Genomes Consortium"/>
            <person name="Clark A.G."/>
            <person name="Eisen M.B."/>
            <person name="Smith D.R."/>
            <person name="Bergman C.M."/>
            <person name="Oliver B."/>
            <person name="Markow T.A."/>
            <person name="Kaufman T.C."/>
            <person name="Kellis M."/>
            <person name="Gelbart W."/>
            <person name="Iyer V.N."/>
            <person name="Pollard D.A."/>
            <person name="Sackton T.B."/>
            <person name="Larracuente A.M."/>
            <person name="Singh N.D."/>
            <person name="Abad J.P."/>
            <person name="Abt D.N."/>
            <person name="Adryan B."/>
            <person name="Aguade M."/>
            <person name="Akashi H."/>
            <person name="Anderson W.W."/>
            <person name="Aquadro C.F."/>
            <person name="Ardell D.H."/>
            <person name="Arguello R."/>
            <person name="Artieri C.G."/>
            <person name="Barbash D.A."/>
            <person name="Barker D."/>
            <person name="Barsanti P."/>
            <person name="Batterham P."/>
            <person name="Batzoglou S."/>
            <person name="Begun D."/>
            <person name="Bhutkar A."/>
            <person name="Blanco E."/>
            <person name="Bosak S.A."/>
            <person name="Bradley R.K."/>
            <person name="Brand A.D."/>
            <person name="Brent M.R."/>
            <person name="Brooks A.N."/>
            <person name="Brown R.H."/>
            <person name="Butlin R.K."/>
            <person name="Caggese C."/>
            <person name="Calvi B.R."/>
            <person name="Bernardo de Carvalho A."/>
            <person name="Caspi A."/>
            <person name="Castrezana S."/>
            <person name="Celniker S.E."/>
            <person name="Chang J.L."/>
            <person name="Chapple C."/>
            <person name="Chatterji S."/>
            <person name="Chinwalla A."/>
            <person name="Civetta A."/>
            <person name="Clifton S.W."/>
            <person name="Comeron J.M."/>
            <person name="Costello J.C."/>
            <person name="Coyne J.A."/>
            <person name="Daub J."/>
            <person name="David R.G."/>
            <person name="Delcher A.L."/>
            <person name="Delehaunty K."/>
            <person name="Do C.B."/>
            <person name="Ebling H."/>
            <person name="Edwards K."/>
            <person name="Eickbush T."/>
            <person name="Evans J.D."/>
            <person name="Filipski A."/>
            <person name="Findeiss S."/>
            <person name="Freyhult E."/>
            <person name="Fulton L."/>
            <person name="Fulton R."/>
            <person name="Garcia A.C."/>
            <person name="Gardiner A."/>
            <person name="Garfield D.A."/>
            <person name="Garvin B.E."/>
            <person name="Gibson G."/>
            <person name="Gilbert D."/>
            <person name="Gnerre S."/>
            <person name="Godfrey J."/>
            <person name="Good R."/>
            <person name="Gotea V."/>
            <person name="Gravely B."/>
            <person name="Greenberg A.J."/>
            <person name="Griffiths-Jones S."/>
            <person name="Gross S."/>
            <person name="Guigo R."/>
            <person name="Gustafson E.A."/>
            <person name="Haerty W."/>
            <person name="Hahn M.W."/>
            <person name="Halligan D.L."/>
            <person name="Halpern A.L."/>
            <person name="Halter G.M."/>
            <person name="Han M.V."/>
            <person name="Heger A."/>
            <person name="Hillier L."/>
            <person name="Hinrichs A.S."/>
            <person name="Holmes I."/>
            <person name="Hoskins R.A."/>
            <person name="Hubisz M.J."/>
            <person name="Hultmark D."/>
            <person name="Huntley M.A."/>
            <person name="Jaffe D.B."/>
            <person name="Jagadeeshan S."/>
            <person name="Jeck W.R."/>
            <person name="Johnson J."/>
            <person name="Jones C.D."/>
            <person name="Jordan W.C."/>
            <person name="Karpen G.H."/>
            <person name="Kataoka E."/>
            <person name="Keightley P.D."/>
            <person name="Kheradpour P."/>
            <person name="Kirkness E.F."/>
            <person name="Koerich L.B."/>
            <person name="Kristiansen K."/>
            <person name="Kudrna D."/>
            <person name="Kulathinal R.J."/>
            <person name="Kumar S."/>
            <person name="Kwok R."/>
            <person name="Lander E."/>
            <person name="Langley C.H."/>
            <person name="Lapoint R."/>
            <person name="Lazzaro B.P."/>
            <person name="Lee S.J."/>
            <person name="Levesque L."/>
            <person name="Li R."/>
            <person name="Lin C.F."/>
            <person name="Lin M.F."/>
            <person name="Lindblad-Toh K."/>
            <person name="Llopart A."/>
            <person name="Long M."/>
            <person name="Low L."/>
            <person name="Lozovsky E."/>
            <person name="Lu J."/>
            <person name="Luo M."/>
            <person name="Machado C.A."/>
            <person name="Makalowski W."/>
            <person name="Marzo M."/>
            <person name="Matsuda M."/>
            <person name="Matzkin L."/>
            <person name="McAllister B."/>
            <person name="McBride C.S."/>
            <person name="McKernan B."/>
            <person name="McKernan K."/>
            <person name="Mendez-Lago M."/>
            <person name="Minx P."/>
            <person name="Mollenhauer M.U."/>
            <person name="Montooth K."/>
            <person name="Mount S.M."/>
            <person name="Mu X."/>
            <person name="Myers E."/>
            <person name="Negre B."/>
            <person name="Newfeld S."/>
            <person name="Nielsen R."/>
            <person name="Noor M.A."/>
            <person name="O'Grady P."/>
            <person name="Pachter L."/>
            <person name="Papaceit M."/>
            <person name="Parisi M.J."/>
            <person name="Parisi M."/>
            <person name="Parts L."/>
            <person name="Pedersen J.S."/>
            <person name="Pesole G."/>
            <person name="Phillippy A.M."/>
            <person name="Ponting C.P."/>
            <person name="Pop M."/>
            <person name="Porcelli D."/>
            <person name="Powell J.R."/>
            <person name="Prohaska S."/>
            <person name="Pruitt K."/>
            <person name="Puig M."/>
            <person name="Quesneville H."/>
            <person name="Ram K.R."/>
            <person name="Rand D."/>
            <person name="Rasmussen M.D."/>
            <person name="Reed L.K."/>
            <person name="Reenan R."/>
            <person name="Reily A."/>
            <person name="Remington K.A."/>
            <person name="Rieger T.T."/>
            <person name="Ritchie M.G."/>
            <person name="Robin C."/>
            <person name="Rogers Y.H."/>
            <person name="Rohde C."/>
            <person name="Rozas J."/>
            <person name="Rubenfield M.J."/>
            <person name="Ruiz A."/>
            <person name="Russo S."/>
            <person name="Salzberg S.L."/>
            <person name="Sanchez-Gracia A."/>
            <person name="Saranga D.J."/>
            <person name="Sato H."/>
            <person name="Schaeffer S.W."/>
            <person name="Schatz M.C."/>
            <person name="Schlenke T."/>
            <person name="Schwartz R."/>
            <person name="Segarra C."/>
            <person name="Singh R.S."/>
            <person name="Sirot L."/>
            <person name="Sirota M."/>
            <person name="Sisneros N.B."/>
            <person name="Smith C.D."/>
            <person name="Smith T.F."/>
            <person name="Spieth J."/>
            <person name="Stage D.E."/>
            <person name="Stark A."/>
            <person name="Stephan W."/>
            <person name="Strausberg R.L."/>
            <person name="Strempel S."/>
            <person name="Sturgill D."/>
            <person name="Sutton G."/>
            <person name="Sutton G.G."/>
            <person name="Tao W."/>
            <person name="Teichmann S."/>
            <person name="Tobari Y.N."/>
            <person name="Tomimura Y."/>
            <person name="Tsolas J.M."/>
            <person name="Valente V.L."/>
            <person name="Venter E."/>
            <person name="Venter J.C."/>
            <person name="Vicario S."/>
            <person name="Vieira F.G."/>
            <person name="Vilella A.J."/>
            <person name="Villasante A."/>
            <person name="Walenz B."/>
            <person name="Wang J."/>
            <person name="Wasserman M."/>
            <person name="Watts T."/>
            <person name="Wilson D."/>
            <person name="Wilson R.K."/>
            <person name="Wing R.A."/>
            <person name="Wolfner M.F."/>
            <person name="Wong A."/>
            <person name="Wong G.K."/>
            <person name="Wu C.I."/>
            <person name="Wu G."/>
            <person name="Yamamoto D."/>
            <person name="Yang H.P."/>
            <person name="Yang S.P."/>
            <person name="Yorke J.A."/>
            <person name="Yoshida K."/>
            <person name="Zdobnov E."/>
            <person name="Zhang P."/>
            <person name="Zhang Y."/>
            <person name="Zimin A.V."/>
            <person name="Baldwin J."/>
            <person name="Abdouelleil A."/>
            <person name="Abdulkadir J."/>
            <person name="Abebe A."/>
            <person name="Abera B."/>
            <person name="Abreu J."/>
            <person name="Acer S.C."/>
            <person name="Aftuck L."/>
            <person name="Alexander A."/>
            <person name="An P."/>
            <person name="Anderson E."/>
            <person name="Anderson S."/>
            <person name="Arachi H."/>
            <person name="Azer M."/>
            <person name="Bachantsang P."/>
            <person name="Barry A."/>
            <person name="Bayul T."/>
            <person name="Berlin A."/>
            <person name="Bessette D."/>
            <person name="Bloom T."/>
            <person name="Blye J."/>
            <person name="Boguslavskiy L."/>
            <person name="Bonnet C."/>
            <person name="Boukhgalter B."/>
            <person name="Bourzgui I."/>
            <person name="Brown A."/>
            <person name="Cahill P."/>
            <person name="Channer S."/>
            <person name="Cheshatsang Y."/>
            <person name="Chuda L."/>
            <person name="Citroen M."/>
            <person name="Collymore A."/>
            <person name="Cooke P."/>
            <person name="Costello M."/>
            <person name="D'Aco K."/>
            <person name="Daza R."/>
            <person name="De Haan G."/>
            <person name="DeGray S."/>
            <person name="DeMaso C."/>
            <person name="Dhargay N."/>
            <person name="Dooley K."/>
            <person name="Dooley E."/>
            <person name="Doricent M."/>
            <person name="Dorje P."/>
            <person name="Dorjee K."/>
            <person name="Dupes A."/>
            <person name="Elong R."/>
            <person name="Falk J."/>
            <person name="Farina A."/>
            <person name="Faro S."/>
            <person name="Ferguson D."/>
            <person name="Fisher S."/>
            <person name="Foley C.D."/>
            <person name="Franke A."/>
            <person name="Friedrich D."/>
            <person name="Gadbois L."/>
            <person name="Gearin G."/>
            <person name="Gearin C.R."/>
            <person name="Giannoukos G."/>
            <person name="Goode T."/>
            <person name="Graham J."/>
            <person name="Grandbois E."/>
            <person name="Grewal S."/>
            <person name="Gyaltsen K."/>
            <person name="Hafez N."/>
            <person name="Hagos B."/>
            <person name="Hall J."/>
            <person name="Henson C."/>
            <person name="Hollinger A."/>
            <person name="Honan T."/>
            <person name="Huard M.D."/>
            <person name="Hughes L."/>
            <person name="Hurhula B."/>
            <person name="Husby M.E."/>
            <person name="Kamat A."/>
            <person name="Kanga B."/>
            <person name="Kashin S."/>
            <person name="Khazanovich D."/>
            <person name="Kisner P."/>
            <person name="Lance K."/>
            <person name="Lara M."/>
            <person name="Lee W."/>
            <person name="Lennon N."/>
            <person name="Letendre F."/>
            <person name="LeVine R."/>
            <person name="Lipovsky A."/>
            <person name="Liu X."/>
            <person name="Liu J."/>
            <person name="Liu S."/>
            <person name="Lokyitsang T."/>
            <person name="Lokyitsang Y."/>
            <person name="Lubonja R."/>
            <person name="Lui A."/>
            <person name="MacDonald P."/>
            <person name="Magnisalis V."/>
            <person name="Maru K."/>
            <person name="Matthews C."/>
            <person name="McCusker W."/>
            <person name="McDonough S."/>
            <person name="Mehta T."/>
            <person name="Meldrim J."/>
            <person name="Meneus L."/>
            <person name="Mihai O."/>
            <person name="Mihalev A."/>
            <person name="Mihova T."/>
            <person name="Mittelman R."/>
            <person name="Mlenga V."/>
            <person name="Montmayeur A."/>
            <person name="Mulrain L."/>
            <person name="Navidi A."/>
            <person name="Naylor J."/>
            <person name="Negash T."/>
            <person name="Nguyen T."/>
            <person name="Nguyen N."/>
            <person name="Nicol R."/>
            <person name="Norbu C."/>
            <person name="Norbu N."/>
            <person name="Novod N."/>
            <person name="O'Neill B."/>
            <person name="Osman S."/>
            <person name="Markiewicz E."/>
            <person name="Oyono O.L."/>
            <person name="Patti C."/>
            <person name="Phunkhang P."/>
            <person name="Pierre F."/>
            <person name="Priest M."/>
            <person name="Raghuraman S."/>
            <person name="Rege F."/>
            <person name="Reyes R."/>
            <person name="Rise C."/>
            <person name="Rogov P."/>
            <person name="Ross K."/>
            <person name="Ryan E."/>
            <person name="Settipalli S."/>
            <person name="Shea T."/>
            <person name="Sherpa N."/>
            <person name="Shi L."/>
            <person name="Shih D."/>
            <person name="Sparrow T."/>
            <person name="Spaulding J."/>
            <person name="Stalker J."/>
            <person name="Stange-Thomann N."/>
            <person name="Stavropoulos S."/>
            <person name="Stone C."/>
            <person name="Strader C."/>
            <person name="Tesfaye S."/>
            <person name="Thomson T."/>
            <person name="Thoulutsang Y."/>
            <person name="Thoulutsang D."/>
            <person name="Topham K."/>
            <person name="Topping I."/>
            <person name="Tsamla T."/>
            <person name="Vassiliev H."/>
            <person name="Vo A."/>
            <person name="Wangchuk T."/>
            <person name="Wangdi T."/>
            <person name="Weiand M."/>
            <person name="Wilkinson J."/>
            <person name="Wilson A."/>
            <person name="Yadav S."/>
            <person name="Young G."/>
            <person name="Yu Q."/>
            <person name="Zembek L."/>
            <person name="Zhong D."/>
            <person name="Zimmer A."/>
            <person name="Zwirko Z."/>
            <person name="Jaffe D.B."/>
            <person name="Alvarez P."/>
            <person name="Brockman W."/>
            <person name="Butler J."/>
            <person name="Chin C."/>
            <person name="Gnerre S."/>
            <person name="Grabherr M."/>
            <person name="Kleber M."/>
            <person name="Mauceli E."/>
            <person name="MacCallum I."/>
        </authorList>
    </citation>
    <scope>NUCLEOTIDE SEQUENCE [LARGE SCALE GENOMIC DNA]</scope>
    <source>
        <strain evidence="4">Tucson 15287-2541.00</strain>
    </source>
</reference>
<dbReference type="OrthoDB" id="6362401at2759"/>
<dbReference type="PhylomeDB" id="B4J4W5"/>
<dbReference type="HOGENOM" id="CLU_065450_7_2_1"/>
<evidence type="ECO:0000313" key="3">
    <source>
        <dbReference type="EMBL" id="EDW01671.1"/>
    </source>
</evidence>
<dbReference type="InParanoid" id="B4J4W5"/>
<gene>
    <name evidence="3" type="primary">Dgri\GH21570</name>
    <name evidence="3" type="ORF">Dgri_GH21570</name>
</gene>
<name>B4J4W5_DROGR</name>
<dbReference type="AlphaFoldDB" id="B4J4W5"/>
<organism evidence="4">
    <name type="scientific">Drosophila grimshawi</name>
    <name type="common">Hawaiian fruit fly</name>
    <name type="synonym">Idiomyia grimshawi</name>
    <dbReference type="NCBI Taxonomy" id="7222"/>
    <lineage>
        <taxon>Eukaryota</taxon>
        <taxon>Metazoa</taxon>
        <taxon>Ecdysozoa</taxon>
        <taxon>Arthropoda</taxon>
        <taxon>Hexapoda</taxon>
        <taxon>Insecta</taxon>
        <taxon>Pterygota</taxon>
        <taxon>Neoptera</taxon>
        <taxon>Endopterygota</taxon>
        <taxon>Diptera</taxon>
        <taxon>Brachycera</taxon>
        <taxon>Muscomorpha</taxon>
        <taxon>Ephydroidea</taxon>
        <taxon>Drosophilidae</taxon>
        <taxon>Drosophila</taxon>
        <taxon>Hawaiian Drosophila</taxon>
    </lineage>
</organism>
<keyword evidence="2" id="KW-0732">Signal</keyword>
<accession>B4J4W5</accession>
<feature type="region of interest" description="Disordered" evidence="1">
    <location>
        <begin position="31"/>
        <end position="81"/>
    </location>
</feature>
<feature type="signal peptide" evidence="2">
    <location>
        <begin position="1"/>
        <end position="21"/>
    </location>
</feature>
<dbReference type="EMBL" id="CH916367">
    <property type="protein sequence ID" value="EDW01671.1"/>
    <property type="molecule type" value="Genomic_DNA"/>
</dbReference>
<feature type="compositionally biased region" description="Polar residues" evidence="1">
    <location>
        <begin position="50"/>
        <end position="61"/>
    </location>
</feature>
<feature type="chain" id="PRO_5002811653" evidence="2">
    <location>
        <begin position="22"/>
        <end position="81"/>
    </location>
</feature>
<evidence type="ECO:0000313" key="4">
    <source>
        <dbReference type="Proteomes" id="UP000001070"/>
    </source>
</evidence>
<evidence type="ECO:0000256" key="2">
    <source>
        <dbReference type="SAM" id="SignalP"/>
    </source>
</evidence>
<dbReference type="Proteomes" id="UP000001070">
    <property type="component" value="Unassembled WGS sequence"/>
</dbReference>
<sequence>MLSPKLLIWACFLLFIGLVSAISPGLLKEVSQQNQNGASQHKHEIKVDNGSKTSAQGNVNGHTHVRVTRTADSTGFHPHIN</sequence>
<proteinExistence type="predicted"/>
<protein>
    <submittedName>
        <fullName evidence="3">GH21570</fullName>
    </submittedName>
</protein>
<dbReference type="KEGG" id="dgr:6561263"/>